<dbReference type="RefSeq" id="WP_122963914.1">
    <property type="nucleotide sequence ID" value="NZ_BJMH01000020.1"/>
</dbReference>
<keyword evidence="3" id="KW-1185">Reference proteome</keyword>
<dbReference type="EMBL" id="BJMH01000020">
    <property type="protein sequence ID" value="GEB34235.1"/>
    <property type="molecule type" value="Genomic_DNA"/>
</dbReference>
<evidence type="ECO:0000313" key="3">
    <source>
        <dbReference type="Proteomes" id="UP000316882"/>
    </source>
</evidence>
<dbReference type="AlphaFoldDB" id="A0A4Y3PMZ3"/>
<accession>A0A4Y3PMZ3</accession>
<sequence length="73" mass="8457">MLDFGIASIPLFIMLLFYGLIIYLLISLIRFMNNKIALDQERNEKLDQLIQLLQKGEQKEPAAPPQSDHLDTR</sequence>
<organism evidence="2 3">
    <name type="scientific">Brevibacillus parabrevis</name>
    <dbReference type="NCBI Taxonomy" id="54914"/>
    <lineage>
        <taxon>Bacteria</taxon>
        <taxon>Bacillati</taxon>
        <taxon>Bacillota</taxon>
        <taxon>Bacilli</taxon>
        <taxon>Bacillales</taxon>
        <taxon>Paenibacillaceae</taxon>
        <taxon>Brevibacillus</taxon>
    </lineage>
</organism>
<evidence type="ECO:0000313" key="2">
    <source>
        <dbReference type="EMBL" id="GEB34235.1"/>
    </source>
</evidence>
<keyword evidence="1" id="KW-1133">Transmembrane helix</keyword>
<protein>
    <recommendedName>
        <fullName evidence="4">DUF4083 domain-containing protein</fullName>
    </recommendedName>
</protein>
<name>A0A4Y3PMZ3_BREPA</name>
<dbReference type="Proteomes" id="UP000316882">
    <property type="component" value="Unassembled WGS sequence"/>
</dbReference>
<evidence type="ECO:0000256" key="1">
    <source>
        <dbReference type="SAM" id="Phobius"/>
    </source>
</evidence>
<keyword evidence="1" id="KW-0812">Transmembrane</keyword>
<comment type="caution">
    <text evidence="2">The sequence shown here is derived from an EMBL/GenBank/DDBJ whole genome shotgun (WGS) entry which is preliminary data.</text>
</comment>
<keyword evidence="1" id="KW-0472">Membrane</keyword>
<evidence type="ECO:0008006" key="4">
    <source>
        <dbReference type="Google" id="ProtNLM"/>
    </source>
</evidence>
<feature type="transmembrane region" description="Helical" evidence="1">
    <location>
        <begin position="6"/>
        <end position="26"/>
    </location>
</feature>
<proteinExistence type="predicted"/>
<gene>
    <name evidence="2" type="ORF">BPA01_38150</name>
</gene>
<dbReference type="GeneID" id="87612021"/>
<reference evidence="2 3" key="1">
    <citation type="submission" date="2019-06" db="EMBL/GenBank/DDBJ databases">
        <title>Whole genome shotgun sequence of Brevibacillus parabrevis NBRC 12334.</title>
        <authorList>
            <person name="Hosoyama A."/>
            <person name="Uohara A."/>
            <person name="Ohji S."/>
            <person name="Ichikawa N."/>
        </authorList>
    </citation>
    <scope>NUCLEOTIDE SEQUENCE [LARGE SCALE GENOMIC DNA]</scope>
    <source>
        <strain evidence="2 3">NBRC 12334</strain>
    </source>
</reference>